<dbReference type="InterPro" id="IPR012338">
    <property type="entry name" value="Beta-lactam/transpept-like"/>
</dbReference>
<dbReference type="OrthoDB" id="9793489at2"/>
<dbReference type="EMBL" id="MDJD01000054">
    <property type="protein sequence ID" value="OEJ98932.1"/>
    <property type="molecule type" value="Genomic_DNA"/>
</dbReference>
<feature type="domain" description="Peptidase S12 Pab87-related C-terminal" evidence="2">
    <location>
        <begin position="460"/>
        <end position="548"/>
    </location>
</feature>
<dbReference type="Pfam" id="PF00144">
    <property type="entry name" value="Beta-lactamase"/>
    <property type="match status" value="1"/>
</dbReference>
<dbReference type="PANTHER" id="PTHR46825:SF9">
    <property type="entry name" value="BETA-LACTAMASE-RELATED DOMAIN-CONTAINING PROTEIN"/>
    <property type="match status" value="1"/>
</dbReference>
<dbReference type="Gene3D" id="3.40.710.10">
    <property type="entry name" value="DD-peptidase/beta-lactamase superfamily"/>
    <property type="match status" value="1"/>
</dbReference>
<dbReference type="Proteomes" id="UP000095713">
    <property type="component" value="Unassembled WGS sequence"/>
</dbReference>
<keyword evidence="3" id="KW-0378">Hydrolase</keyword>
<proteinExistence type="predicted"/>
<dbReference type="RefSeq" id="WP_069831615.1">
    <property type="nucleotide sequence ID" value="NZ_MDJD01000054.1"/>
</dbReference>
<comment type="caution">
    <text evidence="3">The sequence shown here is derived from an EMBL/GenBank/DDBJ whole genome shotgun (WGS) entry which is preliminary data.</text>
</comment>
<protein>
    <submittedName>
        <fullName evidence="3">Serine hydrolase</fullName>
    </submittedName>
</protein>
<dbReference type="PANTHER" id="PTHR46825">
    <property type="entry name" value="D-ALANYL-D-ALANINE-CARBOXYPEPTIDASE/ENDOPEPTIDASE AMPH"/>
    <property type="match status" value="1"/>
</dbReference>
<keyword evidence="4" id="KW-1185">Reference proteome</keyword>
<dbReference type="InterPro" id="IPR021860">
    <property type="entry name" value="Peptidase_S12_Pab87-rel_C"/>
</dbReference>
<feature type="domain" description="Beta-lactamase-related" evidence="1">
    <location>
        <begin position="34"/>
        <end position="340"/>
    </location>
</feature>
<dbReference type="SUPFAM" id="SSF56601">
    <property type="entry name" value="beta-lactamase/transpeptidase-like"/>
    <property type="match status" value="1"/>
</dbReference>
<dbReference type="STRING" id="1849968.A8C32_07015"/>
<accession>A0A1E5SII7</accession>
<reference evidence="3 4" key="1">
    <citation type="submission" date="2016-05" db="EMBL/GenBank/DDBJ databases">
        <title>Draft Genome Sequence of Algibacter sp. Strain SK-16 Isolated from the Surface Water of Aburatsubo Inlet.</title>
        <authorList>
            <person name="Wong S.-K."/>
            <person name="Yoshizawa S."/>
            <person name="Nakajima Y."/>
            <person name="Ogura Y."/>
            <person name="Tetsuya H."/>
            <person name="Hamasaki K."/>
        </authorList>
    </citation>
    <scope>NUCLEOTIDE SEQUENCE [LARGE SCALE GENOMIC DNA]</scope>
    <source>
        <strain evidence="3 4">SK-16</strain>
    </source>
</reference>
<gene>
    <name evidence="3" type="ORF">A8C32_07015</name>
</gene>
<evidence type="ECO:0000313" key="4">
    <source>
        <dbReference type="Proteomes" id="UP000095713"/>
    </source>
</evidence>
<evidence type="ECO:0000259" key="1">
    <source>
        <dbReference type="Pfam" id="PF00144"/>
    </source>
</evidence>
<dbReference type="AlphaFoldDB" id="A0A1E5SII7"/>
<dbReference type="InterPro" id="IPR050491">
    <property type="entry name" value="AmpC-like"/>
</dbReference>
<dbReference type="Pfam" id="PF11954">
    <property type="entry name" value="DUF3471"/>
    <property type="match status" value="1"/>
</dbReference>
<evidence type="ECO:0000313" key="3">
    <source>
        <dbReference type="EMBL" id="OEJ98932.1"/>
    </source>
</evidence>
<name>A0A1E5SII7_9FLAO</name>
<organism evidence="3 4">
    <name type="scientific">Flavivirga aquatica</name>
    <dbReference type="NCBI Taxonomy" id="1849968"/>
    <lineage>
        <taxon>Bacteria</taxon>
        <taxon>Pseudomonadati</taxon>
        <taxon>Bacteroidota</taxon>
        <taxon>Flavobacteriia</taxon>
        <taxon>Flavobacteriales</taxon>
        <taxon>Flavobacteriaceae</taxon>
        <taxon>Flavivirga</taxon>
    </lineage>
</organism>
<dbReference type="InterPro" id="IPR001466">
    <property type="entry name" value="Beta-lactam-related"/>
</dbReference>
<dbReference type="GO" id="GO:0016787">
    <property type="term" value="F:hydrolase activity"/>
    <property type="evidence" value="ECO:0007669"/>
    <property type="project" value="UniProtKB-KW"/>
</dbReference>
<evidence type="ECO:0000259" key="2">
    <source>
        <dbReference type="Pfam" id="PF11954"/>
    </source>
</evidence>
<sequence length="551" mass="61779">MTPITSFKALLFITISLLSINQIDAQNLEENIDALIRSTYKTNEPGASILIAKNGKTIYKKAFGLANLELNVPMTSDHVFEIGSITKQFTAVSILMLEEQGKLNLTDNITKFIPDYPTQGKTITIHHLLNHTSGIKSYTSMLQFKALARKDMMPTQIIDVFKNEPMDFDPGEKFLYNNSGYILLGYIIEVVSKQTYEEFIETHIFKKLGMASSFYGNKTELINNRASGYSKPGKTYVNADYLSLTLPYAAGAIMSTVDDLLIWQNAIVKNKLIKKASLEKAINGSQLNNGKQIPYGYGWVKNTINGSLSYQHGGGIFGFTTMGVYLPEEDVFVSGLTNCNCKNINTLVTKIAAIAINKPYPTKKDVIKLSNEEKKKWVGSYELDNGLFVYITLKNGQLYRHKDGDKEKKIFPISSEKFILNGGLVSYSFFKKDGKKHVKFKGRSNELLGVEVDKPAPKAKKEITLPSNILKQYVGKYELHPSFIIEITLNNNKLFGQATGQPKFEMFAENESTFFLKVVPAIINFNKKDDGSIKSLILHQNGKDIEGKKFE</sequence>